<gene>
    <name evidence="1" type="ORF">ANE_LOCUS25983</name>
</gene>
<organism evidence="1 2">
    <name type="scientific">Arabis nemorensis</name>
    <dbReference type="NCBI Taxonomy" id="586526"/>
    <lineage>
        <taxon>Eukaryota</taxon>
        <taxon>Viridiplantae</taxon>
        <taxon>Streptophyta</taxon>
        <taxon>Embryophyta</taxon>
        <taxon>Tracheophyta</taxon>
        <taxon>Spermatophyta</taxon>
        <taxon>Magnoliopsida</taxon>
        <taxon>eudicotyledons</taxon>
        <taxon>Gunneridae</taxon>
        <taxon>Pentapetalae</taxon>
        <taxon>rosids</taxon>
        <taxon>malvids</taxon>
        <taxon>Brassicales</taxon>
        <taxon>Brassicaceae</taxon>
        <taxon>Arabideae</taxon>
        <taxon>Arabis</taxon>
    </lineage>
</organism>
<dbReference type="EMBL" id="CABITT030000008">
    <property type="protein sequence ID" value="VVB15539.1"/>
    <property type="molecule type" value="Genomic_DNA"/>
</dbReference>
<dbReference type="AlphaFoldDB" id="A0A565CPG4"/>
<protein>
    <submittedName>
        <fullName evidence="1">Uncharacterized protein</fullName>
    </submittedName>
</protein>
<dbReference type="Proteomes" id="UP000489600">
    <property type="component" value="Unassembled WGS sequence"/>
</dbReference>
<sequence length="83" mass="9340">MSKSQPLCSVISAVFFHGVIATLISKFSLSDFVGQDSLRISRSTWIINSKFMNHVVDNTVEVNGNNKTDIGMVRWHSTQMLYC</sequence>
<evidence type="ECO:0000313" key="2">
    <source>
        <dbReference type="Proteomes" id="UP000489600"/>
    </source>
</evidence>
<comment type="caution">
    <text evidence="1">The sequence shown here is derived from an EMBL/GenBank/DDBJ whole genome shotgun (WGS) entry which is preliminary data.</text>
</comment>
<accession>A0A565CPG4</accession>
<reference evidence="1" key="1">
    <citation type="submission" date="2019-07" db="EMBL/GenBank/DDBJ databases">
        <authorList>
            <person name="Dittberner H."/>
        </authorList>
    </citation>
    <scope>NUCLEOTIDE SEQUENCE [LARGE SCALE GENOMIC DNA]</scope>
</reference>
<name>A0A565CPG4_9BRAS</name>
<evidence type="ECO:0000313" key="1">
    <source>
        <dbReference type="EMBL" id="VVB15539.1"/>
    </source>
</evidence>
<keyword evidence="2" id="KW-1185">Reference proteome</keyword>
<proteinExistence type="predicted"/>